<dbReference type="AlphaFoldDB" id="A0AAV5X0G4"/>
<dbReference type="PANTHER" id="PTHR44590">
    <property type="entry name" value="CARBOXYLIC ESTER HYDROLASE-RELATED"/>
    <property type="match status" value="1"/>
</dbReference>
<dbReference type="EMBL" id="BTSY01000007">
    <property type="protein sequence ID" value="GMT36518.1"/>
    <property type="molecule type" value="Genomic_DNA"/>
</dbReference>
<dbReference type="EC" id="3.1.1.-" evidence="4"/>
<evidence type="ECO:0000313" key="7">
    <source>
        <dbReference type="EMBL" id="GMT36518.1"/>
    </source>
</evidence>
<dbReference type="PANTHER" id="PTHR44590:SF3">
    <property type="entry name" value="CARBOXYLESTERASE TYPE B DOMAIN-CONTAINING PROTEIN"/>
    <property type="match status" value="1"/>
</dbReference>
<evidence type="ECO:0000256" key="5">
    <source>
        <dbReference type="SAM" id="MobiDB-lite"/>
    </source>
</evidence>
<dbReference type="InterPro" id="IPR002018">
    <property type="entry name" value="CarbesteraseB"/>
</dbReference>
<keyword evidence="8" id="KW-1185">Reference proteome</keyword>
<name>A0AAV5X0G4_9BILA</name>
<evidence type="ECO:0000256" key="4">
    <source>
        <dbReference type="RuleBase" id="RU361235"/>
    </source>
</evidence>
<dbReference type="PROSITE" id="PS00941">
    <property type="entry name" value="CARBOXYLESTERASE_B_2"/>
    <property type="match status" value="1"/>
</dbReference>
<evidence type="ECO:0000256" key="1">
    <source>
        <dbReference type="ARBA" id="ARBA00005964"/>
    </source>
</evidence>
<dbReference type="InterPro" id="IPR029058">
    <property type="entry name" value="AB_hydrolase_fold"/>
</dbReference>
<reference evidence="7" key="1">
    <citation type="submission" date="2023-10" db="EMBL/GenBank/DDBJ databases">
        <title>Genome assembly of Pristionchus species.</title>
        <authorList>
            <person name="Yoshida K."/>
            <person name="Sommer R.J."/>
        </authorList>
    </citation>
    <scope>NUCLEOTIDE SEQUENCE</scope>
    <source>
        <strain evidence="7">RS5133</strain>
    </source>
</reference>
<evidence type="ECO:0000256" key="3">
    <source>
        <dbReference type="ARBA" id="ARBA00022801"/>
    </source>
</evidence>
<dbReference type="SUPFAM" id="SSF53474">
    <property type="entry name" value="alpha/beta-Hydrolases"/>
    <property type="match status" value="1"/>
</dbReference>
<proteinExistence type="inferred from homology"/>
<dbReference type="InterPro" id="IPR019819">
    <property type="entry name" value="Carboxylesterase_B_CS"/>
</dbReference>
<dbReference type="Gene3D" id="3.40.50.1820">
    <property type="entry name" value="alpha/beta hydrolase"/>
    <property type="match status" value="1"/>
</dbReference>
<accession>A0AAV5X0G4</accession>
<organism evidence="7 8">
    <name type="scientific">Pristionchus fissidentatus</name>
    <dbReference type="NCBI Taxonomy" id="1538716"/>
    <lineage>
        <taxon>Eukaryota</taxon>
        <taxon>Metazoa</taxon>
        <taxon>Ecdysozoa</taxon>
        <taxon>Nematoda</taxon>
        <taxon>Chromadorea</taxon>
        <taxon>Rhabditida</taxon>
        <taxon>Rhabditina</taxon>
        <taxon>Diplogasteromorpha</taxon>
        <taxon>Diplogasteroidea</taxon>
        <taxon>Neodiplogasteridae</taxon>
        <taxon>Pristionchus</taxon>
    </lineage>
</organism>
<comment type="caution">
    <text evidence="7">The sequence shown here is derived from an EMBL/GenBank/DDBJ whole genome shotgun (WGS) entry which is preliminary data.</text>
</comment>
<gene>
    <name evidence="7" type="ORF">PFISCL1PPCAC_27815</name>
</gene>
<dbReference type="InterPro" id="IPR019826">
    <property type="entry name" value="Carboxylesterase_B_AS"/>
</dbReference>
<keyword evidence="2" id="KW-0719">Serine esterase</keyword>
<feature type="domain" description="Carboxylesterase type B" evidence="6">
    <location>
        <begin position="19"/>
        <end position="530"/>
    </location>
</feature>
<keyword evidence="3 4" id="KW-0378">Hydrolase</keyword>
<dbReference type="Proteomes" id="UP001432322">
    <property type="component" value="Unassembled WGS sequence"/>
</dbReference>
<dbReference type="GO" id="GO:0052689">
    <property type="term" value="F:carboxylic ester hydrolase activity"/>
    <property type="evidence" value="ECO:0007669"/>
    <property type="project" value="UniProtKB-KW"/>
</dbReference>
<dbReference type="PROSITE" id="PS00122">
    <property type="entry name" value="CARBOXYLESTERASE_B_1"/>
    <property type="match status" value="1"/>
</dbReference>
<dbReference type="Pfam" id="PF00135">
    <property type="entry name" value="COesterase"/>
    <property type="match status" value="1"/>
</dbReference>
<protein>
    <recommendedName>
        <fullName evidence="4">Carboxylic ester hydrolase</fullName>
        <ecNumber evidence="4">3.1.1.-</ecNumber>
    </recommendedName>
</protein>
<feature type="compositionally biased region" description="Polar residues" evidence="5">
    <location>
        <begin position="8"/>
        <end position="24"/>
    </location>
</feature>
<evidence type="ECO:0000259" key="6">
    <source>
        <dbReference type="Pfam" id="PF00135"/>
    </source>
</evidence>
<feature type="region of interest" description="Disordered" evidence="5">
    <location>
        <begin position="1"/>
        <end position="26"/>
    </location>
</feature>
<evidence type="ECO:0000313" key="8">
    <source>
        <dbReference type="Proteomes" id="UP001432322"/>
    </source>
</evidence>
<sequence>MPLFSFNAMGNSRSAPASSPTISTRDGKIQGKRLVDEAAFKADAYLGIPYAQPPLGDLRFRKPVAPNKWTDTRECFEHPKKCVQVPFELLCQLDKDHPASEDCLYLSVFCPGDYTLKDDKYPVMVWIHGGGFTCGSTKAYGDVGICDGLVRHGIVVVTVQYRLGVAGFFSTGDEVCPGNFGLWDQLEALKWVQENIVHFGGDNENVTVFGQSAGGASTDLLSLSPKTKGLMHKAIPMAGNACAPWSHQTSITQFSREYAETKLGIRADSSQELIDQLRRLPADRLATALEMKIALGEANLGFCPVIDGDFLPHPVAELRLASPALPVMAGVTALECGLFIPDASENINEDQLRTTVEAMLPEHAIQESSQALIKLYKEVALRKQPKNELWRAIVEMTSDRLFNIPTLETLKQCAKKGAKTYMYNFDYYNPKCFVSELAKATPAEDASHCAELAYVFNAGVAAAFTFCDHDKQVAGLMMRAISNFAKRGDPNEEGEQRWLPCDAQNPERHMVIDLKPKMEDQYLGGRCSRWIELQKHV</sequence>
<comment type="similarity">
    <text evidence="1 4">Belongs to the type-B carboxylesterase/lipase family.</text>
</comment>
<evidence type="ECO:0000256" key="2">
    <source>
        <dbReference type="ARBA" id="ARBA00022487"/>
    </source>
</evidence>